<dbReference type="InterPro" id="IPR001124">
    <property type="entry name" value="Lipid-bd_serum_glycop_C"/>
</dbReference>
<reference evidence="3" key="1">
    <citation type="journal article" date="2019" name="bioRxiv">
        <title>The Genome of the Zebra Mussel, Dreissena polymorpha: A Resource for Invasive Species Research.</title>
        <authorList>
            <person name="McCartney M.A."/>
            <person name="Auch B."/>
            <person name="Kono T."/>
            <person name="Mallez S."/>
            <person name="Zhang Y."/>
            <person name="Obille A."/>
            <person name="Becker A."/>
            <person name="Abrahante J.E."/>
            <person name="Garbe J."/>
            <person name="Badalamenti J.P."/>
            <person name="Herman A."/>
            <person name="Mangelson H."/>
            <person name="Liachko I."/>
            <person name="Sullivan S."/>
            <person name="Sone E.D."/>
            <person name="Koren S."/>
            <person name="Silverstein K.A.T."/>
            <person name="Beckman K.B."/>
            <person name="Gohl D.M."/>
        </authorList>
    </citation>
    <scope>NUCLEOTIDE SEQUENCE</scope>
    <source>
        <strain evidence="3">Duluth1</strain>
        <tissue evidence="3">Whole animal</tissue>
    </source>
</reference>
<dbReference type="GO" id="GO:0008289">
    <property type="term" value="F:lipid binding"/>
    <property type="evidence" value="ECO:0007669"/>
    <property type="project" value="InterPro"/>
</dbReference>
<comment type="caution">
    <text evidence="3">The sequence shown here is derived from an EMBL/GenBank/DDBJ whole genome shotgun (WGS) entry which is preliminary data.</text>
</comment>
<gene>
    <name evidence="3" type="ORF">DPMN_134424</name>
</gene>
<protein>
    <recommendedName>
        <fullName evidence="2">Lipid-binding serum glycoprotein C-terminal domain-containing protein</fullName>
    </recommendedName>
</protein>
<dbReference type="EMBL" id="JAIWYP010000006">
    <property type="protein sequence ID" value="KAH3806110.1"/>
    <property type="molecule type" value="Genomic_DNA"/>
</dbReference>
<feature type="domain" description="Lipid-binding serum glycoprotein C-terminal" evidence="2">
    <location>
        <begin position="54"/>
        <end position="275"/>
    </location>
</feature>
<dbReference type="Pfam" id="PF02886">
    <property type="entry name" value="LBP_BPI_CETP_C"/>
    <property type="match status" value="1"/>
</dbReference>
<reference evidence="3" key="2">
    <citation type="submission" date="2020-11" db="EMBL/GenBank/DDBJ databases">
        <authorList>
            <person name="McCartney M.A."/>
            <person name="Auch B."/>
            <person name="Kono T."/>
            <person name="Mallez S."/>
            <person name="Becker A."/>
            <person name="Gohl D.M."/>
            <person name="Silverstein K.A.T."/>
            <person name="Koren S."/>
            <person name="Bechman K.B."/>
            <person name="Herman A."/>
            <person name="Abrahante J.E."/>
            <person name="Garbe J."/>
        </authorList>
    </citation>
    <scope>NUCLEOTIDE SEQUENCE</scope>
    <source>
        <strain evidence="3">Duluth1</strain>
        <tissue evidence="3">Whole animal</tissue>
    </source>
</reference>
<evidence type="ECO:0000256" key="1">
    <source>
        <dbReference type="SAM" id="MobiDB-lite"/>
    </source>
</evidence>
<accession>A0A9D4FW45</accession>
<dbReference type="InterPro" id="IPR017943">
    <property type="entry name" value="Bactericidal_perm-incr_a/b_dom"/>
</dbReference>
<proteinExistence type="predicted"/>
<evidence type="ECO:0000259" key="2">
    <source>
        <dbReference type="Pfam" id="PF02886"/>
    </source>
</evidence>
<evidence type="ECO:0000313" key="3">
    <source>
        <dbReference type="EMBL" id="KAH3806110.1"/>
    </source>
</evidence>
<dbReference type="Proteomes" id="UP000828390">
    <property type="component" value="Unassembled WGS sequence"/>
</dbReference>
<feature type="compositionally biased region" description="Polar residues" evidence="1">
    <location>
        <begin position="353"/>
        <end position="370"/>
    </location>
</feature>
<organism evidence="3 4">
    <name type="scientific">Dreissena polymorpha</name>
    <name type="common">Zebra mussel</name>
    <name type="synonym">Mytilus polymorpha</name>
    <dbReference type="NCBI Taxonomy" id="45954"/>
    <lineage>
        <taxon>Eukaryota</taxon>
        <taxon>Metazoa</taxon>
        <taxon>Spiralia</taxon>
        <taxon>Lophotrochozoa</taxon>
        <taxon>Mollusca</taxon>
        <taxon>Bivalvia</taxon>
        <taxon>Autobranchia</taxon>
        <taxon>Heteroconchia</taxon>
        <taxon>Euheterodonta</taxon>
        <taxon>Imparidentia</taxon>
        <taxon>Neoheterodontei</taxon>
        <taxon>Myida</taxon>
        <taxon>Dreissenoidea</taxon>
        <taxon>Dreissenidae</taxon>
        <taxon>Dreissena</taxon>
    </lineage>
</organism>
<dbReference type="SUPFAM" id="SSF55394">
    <property type="entry name" value="Bactericidal permeability-increasing protein, BPI"/>
    <property type="match status" value="1"/>
</dbReference>
<evidence type="ECO:0000313" key="4">
    <source>
        <dbReference type="Proteomes" id="UP000828390"/>
    </source>
</evidence>
<name>A0A9D4FW45_DREPO</name>
<dbReference type="Gene3D" id="3.15.20.10">
    <property type="entry name" value="Bactericidal permeability-increasing protein, domain 2"/>
    <property type="match status" value="1"/>
</dbReference>
<sequence length="476" mass="51891">MGDVRKTLTDVQTTSNVHVFNTDFTVDYGVAAVEVTSDHIATFHKGTVIFAGQTFPVHVTPFIQAMPTSGVSFDLAEEFFNNVLTTALKNNFLDAFADYAKVKRKNLKFMYLTCDNAFCLGRLLPQAKDRWPERVVGVRVYVSDSNLSLDTLGATLNIRGRFNFSAESATQADPMFSAIFDFALPVQVKFFNGFISAKLANASGQIVIDQSHIGKILIPGLRNLFDVMTPNFTRLGVETLNSSPVSTELKLPKDVMFQTSSVQLFPKKLRVNADLCQKGTSGCSYSAKDEWVGRSDGGAISVVDTITTTTSTTTTTTTIQTPTTTITTTTIRQTARTTTTTTPRTSTTQKQTEAPTTKPATKSTEPTSKPVTVKPPEPSTENAQTTNYAPMSSPIITTSINKHDQTPDTVLRYNGTHNTNNSTRRLIVDLSIGKKSANSPLTSTKNPAKTNGARAMNMALLLLLVCIVLSKFKNFI</sequence>
<feature type="compositionally biased region" description="Low complexity" evidence="1">
    <location>
        <begin position="328"/>
        <end position="352"/>
    </location>
</feature>
<keyword evidence="4" id="KW-1185">Reference proteome</keyword>
<feature type="compositionally biased region" description="Polar residues" evidence="1">
    <location>
        <begin position="379"/>
        <end position="391"/>
    </location>
</feature>
<feature type="region of interest" description="Disordered" evidence="1">
    <location>
        <begin position="328"/>
        <end position="391"/>
    </location>
</feature>
<dbReference type="AlphaFoldDB" id="A0A9D4FW45"/>